<dbReference type="PANTHER" id="PTHR34153">
    <property type="entry name" value="SI:CH211-262H13.3-RELATED-RELATED"/>
    <property type="match status" value="1"/>
</dbReference>
<dbReference type="AlphaFoldDB" id="A0A131YQN2"/>
<dbReference type="EMBL" id="GEDV01007310">
    <property type="protein sequence ID" value="JAP81247.1"/>
    <property type="molecule type" value="Transcribed_RNA"/>
</dbReference>
<evidence type="ECO:0000313" key="1">
    <source>
        <dbReference type="EMBL" id="JAP81247.1"/>
    </source>
</evidence>
<sequence length="82" mass="9489">MEDAVAQHFSWVGSKGKHKFRDLNVTTVIMDAVRSNKLFETTVSEVEGIIKKWLQYASCRLKLKEERSEKRAEATSAQHHRD</sequence>
<proteinExistence type="predicted"/>
<organism evidence="1">
    <name type="scientific">Rhipicephalus appendiculatus</name>
    <name type="common">Brown ear tick</name>
    <dbReference type="NCBI Taxonomy" id="34631"/>
    <lineage>
        <taxon>Eukaryota</taxon>
        <taxon>Metazoa</taxon>
        <taxon>Ecdysozoa</taxon>
        <taxon>Arthropoda</taxon>
        <taxon>Chelicerata</taxon>
        <taxon>Arachnida</taxon>
        <taxon>Acari</taxon>
        <taxon>Parasitiformes</taxon>
        <taxon>Ixodida</taxon>
        <taxon>Ixodoidea</taxon>
        <taxon>Ixodidae</taxon>
        <taxon>Rhipicephalinae</taxon>
        <taxon>Rhipicephalus</taxon>
        <taxon>Rhipicephalus</taxon>
    </lineage>
</organism>
<dbReference type="PANTHER" id="PTHR34153:SF2">
    <property type="entry name" value="SI:CH211-262H13.3-RELATED"/>
    <property type="match status" value="1"/>
</dbReference>
<accession>A0A131YQN2</accession>
<protein>
    <submittedName>
        <fullName evidence="1">Uncharacterized protein</fullName>
    </submittedName>
</protein>
<name>A0A131YQN2_RHIAP</name>
<reference evidence="1" key="1">
    <citation type="journal article" date="2016" name="Ticks Tick Borne Dis.">
        <title>De novo assembly and annotation of the salivary gland transcriptome of Rhipicephalus appendiculatus male and female ticks during blood feeding.</title>
        <authorList>
            <person name="de Castro M.H."/>
            <person name="de Klerk D."/>
            <person name="Pienaar R."/>
            <person name="Latif A.A."/>
            <person name="Rees D.J."/>
            <person name="Mans B.J."/>
        </authorList>
    </citation>
    <scope>NUCLEOTIDE SEQUENCE</scope>
    <source>
        <tissue evidence="1">Salivary glands</tissue>
    </source>
</reference>